<dbReference type="Proteomes" id="UP000254968">
    <property type="component" value="Unassembled WGS sequence"/>
</dbReference>
<reference evidence="1 2" key="1">
    <citation type="submission" date="2018-06" db="EMBL/GenBank/DDBJ databases">
        <authorList>
            <consortium name="Pathogen Informatics"/>
            <person name="Doyle S."/>
        </authorList>
    </citation>
    <scope>NUCLEOTIDE SEQUENCE [LARGE SCALE GENOMIC DNA]</scope>
    <source>
        <strain evidence="1 2">NCTC13315</strain>
    </source>
</reference>
<name>A0A378I5U0_9GAMM</name>
<proteinExistence type="predicted"/>
<dbReference type="AlphaFoldDB" id="A0A378I5U0"/>
<accession>A0A378I5U0</accession>
<evidence type="ECO:0000313" key="2">
    <source>
        <dbReference type="Proteomes" id="UP000254968"/>
    </source>
</evidence>
<protein>
    <submittedName>
        <fullName evidence="1">Uncharacterized protein</fullName>
    </submittedName>
</protein>
<gene>
    <name evidence="1" type="ORF">NCTC13315_02787</name>
</gene>
<evidence type="ECO:0000313" key="1">
    <source>
        <dbReference type="EMBL" id="STX30222.1"/>
    </source>
</evidence>
<organism evidence="1 2">
    <name type="scientific">Legionella beliardensis</name>
    <dbReference type="NCBI Taxonomy" id="91822"/>
    <lineage>
        <taxon>Bacteria</taxon>
        <taxon>Pseudomonadati</taxon>
        <taxon>Pseudomonadota</taxon>
        <taxon>Gammaproteobacteria</taxon>
        <taxon>Legionellales</taxon>
        <taxon>Legionellaceae</taxon>
        <taxon>Legionella</taxon>
    </lineage>
</organism>
<dbReference type="EMBL" id="UGNV01000001">
    <property type="protein sequence ID" value="STX30222.1"/>
    <property type="molecule type" value="Genomic_DNA"/>
</dbReference>
<keyword evidence="2" id="KW-1185">Reference proteome</keyword>
<sequence length="33" mass="4021">MRKLIELNTAKENTIPTKKEIRQPHYQDYLFSN</sequence>